<dbReference type="SMART" id="SM00304">
    <property type="entry name" value="HAMP"/>
    <property type="match status" value="1"/>
</dbReference>
<dbReference type="Gene3D" id="1.10.8.500">
    <property type="entry name" value="HAMP domain in histidine kinase"/>
    <property type="match status" value="1"/>
</dbReference>
<protein>
    <submittedName>
        <fullName evidence="14">Two-component system sensor histidine kinase YesM</fullName>
    </submittedName>
</protein>
<dbReference type="InterPro" id="IPR003660">
    <property type="entry name" value="HAMP_dom"/>
</dbReference>
<dbReference type="GO" id="GO:0000155">
    <property type="term" value="F:phosphorelay sensor kinase activity"/>
    <property type="evidence" value="ECO:0007669"/>
    <property type="project" value="InterPro"/>
</dbReference>
<dbReference type="Gene3D" id="3.30.565.10">
    <property type="entry name" value="Histidine kinase-like ATPase, C-terminal domain"/>
    <property type="match status" value="1"/>
</dbReference>
<evidence type="ECO:0000256" key="9">
    <source>
        <dbReference type="ARBA" id="ARBA00022989"/>
    </source>
</evidence>
<keyword evidence="9 12" id="KW-1133">Transmembrane helix</keyword>
<dbReference type="PANTHER" id="PTHR34220">
    <property type="entry name" value="SENSOR HISTIDINE KINASE YPDA"/>
    <property type="match status" value="1"/>
</dbReference>
<keyword evidence="7 14" id="KW-0418">Kinase</keyword>
<evidence type="ECO:0000256" key="11">
    <source>
        <dbReference type="ARBA" id="ARBA00023136"/>
    </source>
</evidence>
<gene>
    <name evidence="14" type="ORF">DFQ01_12041</name>
</gene>
<keyword evidence="3" id="KW-0597">Phosphoprotein</keyword>
<dbReference type="InterPro" id="IPR003594">
    <property type="entry name" value="HATPase_dom"/>
</dbReference>
<keyword evidence="8" id="KW-0067">ATP-binding</keyword>
<keyword evidence="2" id="KW-1003">Cell membrane</keyword>
<keyword evidence="6" id="KW-0547">Nucleotide-binding</keyword>
<dbReference type="Pfam" id="PF02518">
    <property type="entry name" value="HATPase_c"/>
    <property type="match status" value="1"/>
</dbReference>
<dbReference type="SUPFAM" id="SSF158472">
    <property type="entry name" value="HAMP domain-like"/>
    <property type="match status" value="1"/>
</dbReference>
<dbReference type="InterPro" id="IPR010559">
    <property type="entry name" value="Sig_transdc_His_kin_internal"/>
</dbReference>
<evidence type="ECO:0000256" key="1">
    <source>
        <dbReference type="ARBA" id="ARBA00004651"/>
    </source>
</evidence>
<keyword evidence="4" id="KW-0808">Transferase</keyword>
<dbReference type="OrthoDB" id="9776552at2"/>
<evidence type="ECO:0000313" key="14">
    <source>
        <dbReference type="EMBL" id="PWV97854.1"/>
    </source>
</evidence>
<evidence type="ECO:0000256" key="7">
    <source>
        <dbReference type="ARBA" id="ARBA00022777"/>
    </source>
</evidence>
<evidence type="ECO:0000256" key="5">
    <source>
        <dbReference type="ARBA" id="ARBA00022692"/>
    </source>
</evidence>
<evidence type="ECO:0000256" key="10">
    <source>
        <dbReference type="ARBA" id="ARBA00023012"/>
    </source>
</evidence>
<accession>A0A2V2YP23</accession>
<dbReference type="AlphaFoldDB" id="A0A2V2YP23"/>
<evidence type="ECO:0000256" key="12">
    <source>
        <dbReference type="SAM" id="Phobius"/>
    </source>
</evidence>
<dbReference type="PANTHER" id="PTHR34220:SF11">
    <property type="entry name" value="SENSOR PROTEIN KINASE HPTS"/>
    <property type="match status" value="1"/>
</dbReference>
<evidence type="ECO:0000259" key="13">
    <source>
        <dbReference type="PROSITE" id="PS50885"/>
    </source>
</evidence>
<comment type="caution">
    <text evidence="14">The sequence shown here is derived from an EMBL/GenBank/DDBJ whole genome shotgun (WGS) entry which is preliminary data.</text>
</comment>
<keyword evidence="15" id="KW-1185">Reference proteome</keyword>
<proteinExistence type="predicted"/>
<dbReference type="RefSeq" id="WP_110045826.1">
    <property type="nucleotide sequence ID" value="NZ_QGTQ01000020.1"/>
</dbReference>
<evidence type="ECO:0000256" key="4">
    <source>
        <dbReference type="ARBA" id="ARBA00022679"/>
    </source>
</evidence>
<keyword evidence="10" id="KW-0902">Two-component regulatory system</keyword>
<dbReference type="InterPro" id="IPR050640">
    <property type="entry name" value="Bact_2-comp_sensor_kinase"/>
</dbReference>
<evidence type="ECO:0000256" key="3">
    <source>
        <dbReference type="ARBA" id="ARBA00022553"/>
    </source>
</evidence>
<evidence type="ECO:0000256" key="8">
    <source>
        <dbReference type="ARBA" id="ARBA00022840"/>
    </source>
</evidence>
<dbReference type="Pfam" id="PF00672">
    <property type="entry name" value="HAMP"/>
    <property type="match status" value="1"/>
</dbReference>
<evidence type="ECO:0000313" key="15">
    <source>
        <dbReference type="Proteomes" id="UP000246635"/>
    </source>
</evidence>
<keyword evidence="5 12" id="KW-0812">Transmembrane</keyword>
<dbReference type="Gene3D" id="3.30.450.20">
    <property type="entry name" value="PAS domain"/>
    <property type="match status" value="1"/>
</dbReference>
<dbReference type="EMBL" id="QGTQ01000020">
    <property type="protein sequence ID" value="PWV97854.1"/>
    <property type="molecule type" value="Genomic_DNA"/>
</dbReference>
<dbReference type="Pfam" id="PF06580">
    <property type="entry name" value="His_kinase"/>
    <property type="match status" value="1"/>
</dbReference>
<reference evidence="14 15" key="1">
    <citation type="submission" date="2018-05" db="EMBL/GenBank/DDBJ databases">
        <title>Genomic Encyclopedia of Type Strains, Phase III (KMG-III): the genomes of soil and plant-associated and newly described type strains.</title>
        <authorList>
            <person name="Whitman W."/>
        </authorList>
    </citation>
    <scope>NUCLEOTIDE SEQUENCE [LARGE SCALE GENOMIC DNA]</scope>
    <source>
        <strain evidence="14 15">CECT 5696</strain>
    </source>
</reference>
<comment type="subcellular location">
    <subcellularLocation>
        <location evidence="1">Cell membrane</location>
        <topology evidence="1">Multi-pass membrane protein</topology>
    </subcellularLocation>
</comment>
<feature type="domain" description="HAMP" evidence="13">
    <location>
        <begin position="330"/>
        <end position="382"/>
    </location>
</feature>
<name>A0A2V2YP23_9BACL</name>
<dbReference type="SUPFAM" id="SSF55874">
    <property type="entry name" value="ATPase domain of HSP90 chaperone/DNA topoisomerase II/histidine kinase"/>
    <property type="match status" value="1"/>
</dbReference>
<dbReference type="GO" id="GO:0005524">
    <property type="term" value="F:ATP binding"/>
    <property type="evidence" value="ECO:0007669"/>
    <property type="project" value="UniProtKB-KW"/>
</dbReference>
<dbReference type="CDD" id="cd06225">
    <property type="entry name" value="HAMP"/>
    <property type="match status" value="1"/>
</dbReference>
<evidence type="ECO:0000256" key="2">
    <source>
        <dbReference type="ARBA" id="ARBA00022475"/>
    </source>
</evidence>
<dbReference type="GO" id="GO:0005886">
    <property type="term" value="C:plasma membrane"/>
    <property type="evidence" value="ECO:0007669"/>
    <property type="project" value="UniProtKB-SubCell"/>
</dbReference>
<organism evidence="14 15">
    <name type="scientific">Paenibacillus cellulosilyticus</name>
    <dbReference type="NCBI Taxonomy" id="375489"/>
    <lineage>
        <taxon>Bacteria</taxon>
        <taxon>Bacillati</taxon>
        <taxon>Bacillota</taxon>
        <taxon>Bacilli</taxon>
        <taxon>Bacillales</taxon>
        <taxon>Paenibacillaceae</taxon>
        <taxon>Paenibacillus</taxon>
    </lineage>
</organism>
<dbReference type="InterPro" id="IPR036890">
    <property type="entry name" value="HATPase_C_sf"/>
</dbReference>
<dbReference type="Proteomes" id="UP000246635">
    <property type="component" value="Unassembled WGS sequence"/>
</dbReference>
<sequence length="607" mass="67183">MRLHALRRSLRAKLVIFLLLAITLPLTASIIITNLRTSSIVTDDKVKTAANLLYQGKTNLEHYMTTVTQASLLVYNGTTGGGDTLYRILEQGREDYLSEQEIYTSLQSIAVAVKEVHQVYLHAAKAGRGYVIVGGNKKKTDQPQPSNAYLLEQVSVAPVFEPTHKSGDYGILQPPYSVSKRVVSIHRKIIAIPSDVQIGTLSIDINTSIIDAICQQLYDNTKEQLYLLSKDGTVVYGPTSAEIGLSWQDTTGKELLRTIKGSGSSVANSDTFRGVYVYDQLELNGLDWTLVKLIPNSTLQAGTRQVTMVNTVVLTISAIIVAIVAVLISFWITSPIRKLTEYANRIQSGELDIDIRLNRTDEIGALARRFRLMMETINNLVLREYRLEIANKTNELKALQAQVQPHFLYNALQMIGTSALQSGAPGVYQLVMLLGKLMRYSMSGSNKPVALAQEIEHTTAYLELQQQRFGDKLQYTIDMAPGTGILPVPRMILQPLAENVFKHAFDPAGGVLRVTVQALRRDEQLLISVENDGPPIPDSRLDELRTLIHQQSERSDQEHIGLSNVLSRLRLNCGEEASMTLEGGAGGGLRITLHVPIRQDSNEEVQL</sequence>
<keyword evidence="11 12" id="KW-0472">Membrane</keyword>
<feature type="transmembrane region" description="Helical" evidence="12">
    <location>
        <begin position="312"/>
        <end position="332"/>
    </location>
</feature>
<evidence type="ECO:0000256" key="6">
    <source>
        <dbReference type="ARBA" id="ARBA00022741"/>
    </source>
</evidence>
<dbReference type="PROSITE" id="PS50885">
    <property type="entry name" value="HAMP"/>
    <property type="match status" value="1"/>
</dbReference>